<dbReference type="Pfam" id="PF22633">
    <property type="entry name" value="F5_F8_type_C_2"/>
    <property type="match status" value="1"/>
</dbReference>
<dbReference type="EMBL" id="OX597827">
    <property type="protein sequence ID" value="CAI9733303.1"/>
    <property type="molecule type" value="Genomic_DNA"/>
</dbReference>
<dbReference type="InterPro" id="IPR042635">
    <property type="entry name" value="MEGF10/SREC1/2-like"/>
</dbReference>
<name>A0AA36BFX3_OCTVU</name>
<feature type="domain" description="Fucolectin tachylectin-4 pentraxin-1" evidence="6">
    <location>
        <begin position="252"/>
        <end position="403"/>
    </location>
</feature>
<keyword evidence="2" id="KW-0479">Metal-binding</keyword>
<dbReference type="GO" id="GO:0046872">
    <property type="term" value="F:metal ion binding"/>
    <property type="evidence" value="ECO:0007669"/>
    <property type="project" value="UniProtKB-KW"/>
</dbReference>
<feature type="chain" id="PRO_5041220974" description="Fucolectin tachylectin-4 pentraxin-1 domain-containing protein" evidence="5">
    <location>
        <begin position="25"/>
        <end position="557"/>
    </location>
</feature>
<keyword evidence="3" id="KW-0106">Calcium</keyword>
<keyword evidence="1" id="KW-0245">EGF-like domain</keyword>
<reference evidence="7" key="1">
    <citation type="submission" date="2023-08" db="EMBL/GenBank/DDBJ databases">
        <authorList>
            <person name="Alioto T."/>
            <person name="Alioto T."/>
            <person name="Gomez Garrido J."/>
        </authorList>
    </citation>
    <scope>NUCLEOTIDE SEQUENCE</scope>
</reference>
<dbReference type="AlphaFoldDB" id="A0AA36BFX3"/>
<sequence>MPTGNIIFFYFGILLITSIKQILALSQCDITKGDCVADNKRELDYCKSTCFRKPDSCKGNNGVDLFGKDQKYQCNCKHLSDCQFQILSKCENGCLPGFKKPYCQKRKYHEFIKNESSTYSYLFSSDNKQAKKPQIVINFRNTYRFSTVEIYSNFADSTMKVTYPYNMECKLKPNANRTICTGDVENSYLYIDGKAGVYHIKLFGCPPQLYGKDCINECHCSGAESCHQITGKCKRGGCEDGWYGEKCDMQTYVNIAEGKQTNQSSTYGEKGTLVFFNGTCMERNVGMTSDKAVDGNFDPGVIHKSCTHTEKERNPFWQVTFDKPYKISQLRIYNRMKSRDRLKGFKVSVGSSLCFQSYYNEYNKEVIHVKCRNPLNSSYVRISLNGDRRMLTLCEVEVLQCVPGFYGDMCMERCEHCEGAKCDQFTGRCEEGCIIGYYVPYGSQKCKECLSGKFGRNCTKSCHCSETCNHTNGLCPGVCDAGYTGYNCQEECEAGRFGRNCGGTCHCIDDENCNRKTGKCPKECSAGYKGYNCQQKCKGDKFGVNCKDICHCVDNKK</sequence>
<evidence type="ECO:0000313" key="7">
    <source>
        <dbReference type="EMBL" id="CAI9733303.1"/>
    </source>
</evidence>
<protein>
    <recommendedName>
        <fullName evidence="6">Fucolectin tachylectin-4 pentraxin-1 domain-containing protein</fullName>
    </recommendedName>
</protein>
<dbReference type="SUPFAM" id="SSF49785">
    <property type="entry name" value="Galactose-binding domain-like"/>
    <property type="match status" value="1"/>
</dbReference>
<dbReference type="PANTHER" id="PTHR24043:SF8">
    <property type="entry name" value="EGF-LIKE DOMAIN-CONTAINING PROTEIN"/>
    <property type="match status" value="1"/>
</dbReference>
<proteinExistence type="predicted"/>
<accession>A0AA36BFX3</accession>
<feature type="signal peptide" evidence="5">
    <location>
        <begin position="1"/>
        <end position="24"/>
    </location>
</feature>
<evidence type="ECO:0000259" key="6">
    <source>
        <dbReference type="SMART" id="SM00607"/>
    </source>
</evidence>
<gene>
    <name evidence="7" type="ORF">OCTVUL_1B010275</name>
</gene>
<dbReference type="InterPro" id="IPR008979">
    <property type="entry name" value="Galactose-bd-like_sf"/>
</dbReference>
<keyword evidence="4" id="KW-1015">Disulfide bond</keyword>
<dbReference type="Proteomes" id="UP001162480">
    <property type="component" value="Chromosome 14"/>
</dbReference>
<dbReference type="InterPro" id="IPR006585">
    <property type="entry name" value="FTP1"/>
</dbReference>
<evidence type="ECO:0000313" key="8">
    <source>
        <dbReference type="Proteomes" id="UP001162480"/>
    </source>
</evidence>
<dbReference type="Gene3D" id="2.170.300.10">
    <property type="entry name" value="Tie2 ligand-binding domain superfamily"/>
    <property type="match status" value="2"/>
</dbReference>
<evidence type="ECO:0000256" key="3">
    <source>
        <dbReference type="ARBA" id="ARBA00022837"/>
    </source>
</evidence>
<evidence type="ECO:0000256" key="1">
    <source>
        <dbReference type="ARBA" id="ARBA00022536"/>
    </source>
</evidence>
<evidence type="ECO:0000256" key="2">
    <source>
        <dbReference type="ARBA" id="ARBA00022723"/>
    </source>
</evidence>
<dbReference type="PANTHER" id="PTHR24043">
    <property type="entry name" value="SCAVENGER RECEPTOR CLASS F"/>
    <property type="match status" value="1"/>
</dbReference>
<dbReference type="SMART" id="SM00607">
    <property type="entry name" value="FTP"/>
    <property type="match status" value="1"/>
</dbReference>
<dbReference type="GO" id="GO:0005044">
    <property type="term" value="F:scavenger receptor activity"/>
    <property type="evidence" value="ECO:0007669"/>
    <property type="project" value="InterPro"/>
</dbReference>
<evidence type="ECO:0000256" key="4">
    <source>
        <dbReference type="ARBA" id="ARBA00023157"/>
    </source>
</evidence>
<dbReference type="Gene3D" id="2.60.120.260">
    <property type="entry name" value="Galactose-binding domain-like"/>
    <property type="match status" value="1"/>
</dbReference>
<keyword evidence="8" id="KW-1185">Reference proteome</keyword>
<organism evidence="7 8">
    <name type="scientific">Octopus vulgaris</name>
    <name type="common">Common octopus</name>
    <dbReference type="NCBI Taxonomy" id="6645"/>
    <lineage>
        <taxon>Eukaryota</taxon>
        <taxon>Metazoa</taxon>
        <taxon>Spiralia</taxon>
        <taxon>Lophotrochozoa</taxon>
        <taxon>Mollusca</taxon>
        <taxon>Cephalopoda</taxon>
        <taxon>Coleoidea</taxon>
        <taxon>Octopodiformes</taxon>
        <taxon>Octopoda</taxon>
        <taxon>Incirrata</taxon>
        <taxon>Octopodidae</taxon>
        <taxon>Octopus</taxon>
    </lineage>
</organism>
<evidence type="ECO:0000256" key="5">
    <source>
        <dbReference type="SAM" id="SignalP"/>
    </source>
</evidence>
<keyword evidence="5" id="KW-0732">Signal</keyword>